<organism evidence="1">
    <name type="scientific">bioreactor metagenome</name>
    <dbReference type="NCBI Taxonomy" id="1076179"/>
    <lineage>
        <taxon>unclassified sequences</taxon>
        <taxon>metagenomes</taxon>
        <taxon>ecological metagenomes</taxon>
    </lineage>
</organism>
<proteinExistence type="predicted"/>
<dbReference type="Gene3D" id="2.60.40.3440">
    <property type="match status" value="1"/>
</dbReference>
<reference evidence="1" key="1">
    <citation type="submission" date="2019-08" db="EMBL/GenBank/DDBJ databases">
        <authorList>
            <person name="Kucharzyk K."/>
            <person name="Murdoch R.W."/>
            <person name="Higgins S."/>
            <person name="Loffler F."/>
        </authorList>
    </citation>
    <scope>NUCLEOTIDE SEQUENCE</scope>
</reference>
<dbReference type="AlphaFoldDB" id="A0A645EAN8"/>
<gene>
    <name evidence="1" type="ORF">SDC9_146207</name>
</gene>
<name>A0A645EAN8_9ZZZZ</name>
<comment type="caution">
    <text evidence="1">The sequence shown here is derived from an EMBL/GenBank/DDBJ whole genome shotgun (WGS) entry which is preliminary data.</text>
</comment>
<dbReference type="EMBL" id="VSSQ01045141">
    <property type="protein sequence ID" value="MPM99017.1"/>
    <property type="molecule type" value="Genomic_DNA"/>
</dbReference>
<protein>
    <submittedName>
        <fullName evidence="1">Uncharacterized protein</fullName>
    </submittedName>
</protein>
<accession>A0A645EAN8</accession>
<sequence length="113" mass="12057">MVYPLRYAPLFKIKTHPREGFLTDHVGSRALQAKSISVPLGDTVDSVDHVGTTGSRAPVPGPVSPWGFFAATVCYVPFSSTYTGSDSFTYTAIDVDGNESAPASVSIDIFEVN</sequence>
<evidence type="ECO:0000313" key="1">
    <source>
        <dbReference type="EMBL" id="MPM99017.1"/>
    </source>
</evidence>